<protein>
    <submittedName>
        <fullName evidence="3">CHAD domain-containing protein</fullName>
    </submittedName>
</protein>
<dbReference type="PANTHER" id="PTHR39339:SF1">
    <property type="entry name" value="CHAD DOMAIN-CONTAINING PROTEIN"/>
    <property type="match status" value="1"/>
</dbReference>
<dbReference type="PROSITE" id="PS51708">
    <property type="entry name" value="CHAD"/>
    <property type="match status" value="1"/>
</dbReference>
<dbReference type="InterPro" id="IPR007899">
    <property type="entry name" value="CHAD_dom"/>
</dbReference>
<sequence length="250" mass="26942">MGTRASDLLSAALRDHVAALAAAEADLLAGGPDAVHDARVTLRRLRADLGEFPRLVDADVAADLRDRLQAWGRLLGEARDLEVVLGMLDDDAVPEATRTAARAAWTARWDAARAAAVAHLGTAEHARLTADLAATAAHPPLTRRAGRSWKDELPRGLRRSRRRVERRDRRLADLAAGSPGASLDTAEHSVRKAVRRARYAAEVLARGTGRKAARAADTAARLARRQDDLGAAHDRTLLRQALEEVTDRGA</sequence>
<dbReference type="Pfam" id="PF05235">
    <property type="entry name" value="CHAD"/>
    <property type="match status" value="1"/>
</dbReference>
<dbReference type="Proteomes" id="UP000292118">
    <property type="component" value="Chromosome"/>
</dbReference>
<dbReference type="SMART" id="SM00880">
    <property type="entry name" value="CHAD"/>
    <property type="match status" value="1"/>
</dbReference>
<keyword evidence="4" id="KW-1185">Reference proteome</keyword>
<dbReference type="Gene3D" id="1.40.20.10">
    <property type="entry name" value="CHAD domain"/>
    <property type="match status" value="1"/>
</dbReference>
<feature type="domain" description="CHAD" evidence="2">
    <location>
        <begin position="1"/>
        <end position="250"/>
    </location>
</feature>
<reference evidence="3 4" key="1">
    <citation type="submission" date="2019-01" db="EMBL/GenBank/DDBJ databases">
        <title>Genome sequencing of strain FW10M-9.</title>
        <authorList>
            <person name="Heo J."/>
            <person name="Kim S.-J."/>
            <person name="Kim J.-S."/>
            <person name="Hong S.-B."/>
            <person name="Kwon S.-W."/>
        </authorList>
    </citation>
    <scope>NUCLEOTIDE SEQUENCE [LARGE SCALE GENOMIC DNA]</scope>
    <source>
        <strain evidence="3 4">FW10M-9</strain>
    </source>
</reference>
<evidence type="ECO:0000256" key="1">
    <source>
        <dbReference type="SAM" id="MobiDB-lite"/>
    </source>
</evidence>
<dbReference type="RefSeq" id="WP_129187005.1">
    <property type="nucleotide sequence ID" value="NZ_CP035493.1"/>
</dbReference>
<evidence type="ECO:0000313" key="3">
    <source>
        <dbReference type="EMBL" id="QAY69607.1"/>
    </source>
</evidence>
<name>A0A4P6F8J1_9MICO</name>
<dbReference type="EMBL" id="CP035493">
    <property type="protein sequence ID" value="QAY69607.1"/>
    <property type="molecule type" value="Genomic_DNA"/>
</dbReference>
<dbReference type="AlphaFoldDB" id="A0A4P6F8J1"/>
<dbReference type="InterPro" id="IPR038186">
    <property type="entry name" value="CHAD_dom_sf"/>
</dbReference>
<organism evidence="3 4">
    <name type="scientific">Xylanimonas protaetiae</name>
    <dbReference type="NCBI Taxonomy" id="2509457"/>
    <lineage>
        <taxon>Bacteria</taxon>
        <taxon>Bacillati</taxon>
        <taxon>Actinomycetota</taxon>
        <taxon>Actinomycetes</taxon>
        <taxon>Micrococcales</taxon>
        <taxon>Promicromonosporaceae</taxon>
        <taxon>Xylanimonas</taxon>
    </lineage>
</organism>
<gene>
    <name evidence="3" type="ORF">ET471_05770</name>
</gene>
<dbReference type="PANTHER" id="PTHR39339">
    <property type="entry name" value="SLR1444 PROTEIN"/>
    <property type="match status" value="1"/>
</dbReference>
<proteinExistence type="predicted"/>
<dbReference type="KEGG" id="xya:ET471_05770"/>
<evidence type="ECO:0000259" key="2">
    <source>
        <dbReference type="PROSITE" id="PS51708"/>
    </source>
</evidence>
<feature type="region of interest" description="Disordered" evidence="1">
    <location>
        <begin position="137"/>
        <end position="164"/>
    </location>
</feature>
<accession>A0A4P6F8J1</accession>
<evidence type="ECO:0000313" key="4">
    <source>
        <dbReference type="Proteomes" id="UP000292118"/>
    </source>
</evidence>